<dbReference type="STRING" id="62101.AB835_08770"/>
<dbReference type="GO" id="GO:0000160">
    <property type="term" value="P:phosphorelay signal transduction system"/>
    <property type="evidence" value="ECO:0007669"/>
    <property type="project" value="UniProtKB-KW"/>
</dbReference>
<keyword evidence="4 12" id="KW-0812">Transmembrane</keyword>
<evidence type="ECO:0000256" key="11">
    <source>
        <dbReference type="PROSITE-ProRule" id="PRU00169"/>
    </source>
</evidence>
<dbReference type="Pfam" id="PF00072">
    <property type="entry name" value="Response_reg"/>
    <property type="match status" value="1"/>
</dbReference>
<sequence>MQLHNHPHQNALMAGLMTLFITSSLSIIIYFLAIGFIQQPYHLPFRFQLFSLTGIISLIVTLGFYLYGKYVHYRVARQTPTLTSTENQVATLTVLIVDDNPANCLVIDNMMKSHQVNTLFAHNGIEAIERYQKHSPNLIFMDIELNGMSGIEALKTIRFQEKASYRVPIVAVSAHDEQDKRYQALLAGFNDYLTKPVQDKALFDALLRWRIVNPEKLTKKNTSIYTIHNAKPDEAPTPSIPTKPSSIKHIVSIEKSLAYSHHNKPLAKDMLALLIKMIKEEKQHFRTLYQQRDWPALTQLTHKLYGGSCYCGVPQLQEYCRTANNMLQQENYDHIDQTMKRLLSAMEDILIWSEEYDIEVIFE</sequence>
<dbReference type="PROSITE" id="PS50110">
    <property type="entry name" value="RESPONSE_REGULATORY"/>
    <property type="match status" value="1"/>
</dbReference>
<feature type="domain" description="HPt" evidence="14">
    <location>
        <begin position="263"/>
        <end position="356"/>
    </location>
</feature>
<feature type="transmembrane region" description="Helical" evidence="12">
    <location>
        <begin position="12"/>
        <end position="37"/>
    </location>
</feature>
<evidence type="ECO:0000259" key="13">
    <source>
        <dbReference type="PROSITE" id="PS50110"/>
    </source>
</evidence>
<dbReference type="EMBL" id="MDLC01000028">
    <property type="protein sequence ID" value="ODS23444.1"/>
    <property type="molecule type" value="Genomic_DNA"/>
</dbReference>
<organism evidence="15 16">
    <name type="scientific">Candidatus Endobugula sertula</name>
    <name type="common">Bugula neritina bacterial symbiont</name>
    <dbReference type="NCBI Taxonomy" id="62101"/>
    <lineage>
        <taxon>Bacteria</taxon>
        <taxon>Pseudomonadati</taxon>
        <taxon>Pseudomonadota</taxon>
        <taxon>Gammaproteobacteria</taxon>
        <taxon>Cellvibrionales</taxon>
        <taxon>Cellvibrionaceae</taxon>
        <taxon>Candidatus Endobugula</taxon>
    </lineage>
</organism>
<dbReference type="GO" id="GO:0005886">
    <property type="term" value="C:plasma membrane"/>
    <property type="evidence" value="ECO:0007669"/>
    <property type="project" value="UniProtKB-SubCell"/>
</dbReference>
<protein>
    <recommendedName>
        <fullName evidence="17">Response regulatory domain-containing protein</fullName>
    </recommendedName>
</protein>
<dbReference type="CDD" id="cd17546">
    <property type="entry name" value="REC_hyHK_CKI1_RcsC-like"/>
    <property type="match status" value="1"/>
</dbReference>
<dbReference type="InterPro" id="IPR008207">
    <property type="entry name" value="Sig_transdc_His_kin_Hpt_dom"/>
</dbReference>
<dbReference type="AlphaFoldDB" id="A0A1D2QPG5"/>
<feature type="transmembrane region" description="Helical" evidence="12">
    <location>
        <begin position="49"/>
        <end position="68"/>
    </location>
</feature>
<evidence type="ECO:0000313" key="15">
    <source>
        <dbReference type="EMBL" id="ODS23444.1"/>
    </source>
</evidence>
<dbReference type="Gene3D" id="3.40.50.2300">
    <property type="match status" value="1"/>
</dbReference>
<evidence type="ECO:0000256" key="7">
    <source>
        <dbReference type="ARBA" id="ARBA00022989"/>
    </source>
</evidence>
<dbReference type="GO" id="GO:0005524">
    <property type="term" value="F:ATP binding"/>
    <property type="evidence" value="ECO:0007669"/>
    <property type="project" value="UniProtKB-KW"/>
</dbReference>
<dbReference type="PROSITE" id="PS50894">
    <property type="entry name" value="HPT"/>
    <property type="match status" value="1"/>
</dbReference>
<dbReference type="Pfam" id="PF01627">
    <property type="entry name" value="Hpt"/>
    <property type="match status" value="1"/>
</dbReference>
<feature type="domain" description="Response regulatory" evidence="13">
    <location>
        <begin position="93"/>
        <end position="210"/>
    </location>
</feature>
<dbReference type="SMART" id="SM00448">
    <property type="entry name" value="REC"/>
    <property type="match status" value="1"/>
</dbReference>
<keyword evidence="9 12" id="KW-0472">Membrane</keyword>
<evidence type="ECO:0008006" key="17">
    <source>
        <dbReference type="Google" id="ProtNLM"/>
    </source>
</evidence>
<evidence type="ECO:0000259" key="14">
    <source>
        <dbReference type="PROSITE" id="PS50894"/>
    </source>
</evidence>
<name>A0A1D2QPG5_9GAMM</name>
<evidence type="ECO:0000256" key="10">
    <source>
        <dbReference type="PROSITE-ProRule" id="PRU00110"/>
    </source>
</evidence>
<evidence type="ECO:0000256" key="3">
    <source>
        <dbReference type="ARBA" id="ARBA00022553"/>
    </source>
</evidence>
<dbReference type="PANTHER" id="PTHR45339:SF1">
    <property type="entry name" value="HYBRID SIGNAL TRANSDUCTION HISTIDINE KINASE J"/>
    <property type="match status" value="1"/>
</dbReference>
<dbReference type="InterPro" id="IPR001789">
    <property type="entry name" value="Sig_transdc_resp-reg_receiver"/>
</dbReference>
<keyword evidence="2" id="KW-1003">Cell membrane</keyword>
<dbReference type="Proteomes" id="UP000242502">
    <property type="component" value="Unassembled WGS sequence"/>
</dbReference>
<dbReference type="SUPFAM" id="SSF52172">
    <property type="entry name" value="CheY-like"/>
    <property type="match status" value="1"/>
</dbReference>
<dbReference type="InterPro" id="IPR011006">
    <property type="entry name" value="CheY-like_superfamily"/>
</dbReference>
<evidence type="ECO:0000256" key="6">
    <source>
        <dbReference type="ARBA" id="ARBA00022840"/>
    </source>
</evidence>
<evidence type="ECO:0000313" key="16">
    <source>
        <dbReference type="Proteomes" id="UP000242502"/>
    </source>
</evidence>
<evidence type="ECO:0000256" key="12">
    <source>
        <dbReference type="SAM" id="Phobius"/>
    </source>
</evidence>
<evidence type="ECO:0000256" key="8">
    <source>
        <dbReference type="ARBA" id="ARBA00023012"/>
    </source>
</evidence>
<keyword evidence="6" id="KW-0067">ATP-binding</keyword>
<dbReference type="Gene3D" id="1.20.120.160">
    <property type="entry name" value="HPT domain"/>
    <property type="match status" value="1"/>
</dbReference>
<dbReference type="SUPFAM" id="SSF47226">
    <property type="entry name" value="Histidine-containing phosphotransfer domain, HPT domain"/>
    <property type="match status" value="1"/>
</dbReference>
<keyword evidence="7 12" id="KW-1133">Transmembrane helix</keyword>
<comment type="caution">
    <text evidence="15">The sequence shown here is derived from an EMBL/GenBank/DDBJ whole genome shotgun (WGS) entry which is preliminary data.</text>
</comment>
<evidence type="ECO:0000256" key="2">
    <source>
        <dbReference type="ARBA" id="ARBA00022475"/>
    </source>
</evidence>
<dbReference type="GO" id="GO:0004672">
    <property type="term" value="F:protein kinase activity"/>
    <property type="evidence" value="ECO:0007669"/>
    <property type="project" value="UniProtKB-ARBA"/>
</dbReference>
<reference evidence="15 16" key="1">
    <citation type="journal article" date="2016" name="Appl. Environ. Microbiol.">
        <title>Lack of Overt Genome Reduction in the Bryostatin-Producing Bryozoan Symbiont "Candidatus Endobugula sertula".</title>
        <authorList>
            <person name="Miller I.J."/>
            <person name="Vanee N."/>
            <person name="Fong S.S."/>
            <person name="Lim-Fong G.E."/>
            <person name="Kwan J.C."/>
        </authorList>
    </citation>
    <scope>NUCLEOTIDE SEQUENCE [LARGE SCALE GENOMIC DNA]</scope>
    <source>
        <strain evidence="15">AB1-4</strain>
    </source>
</reference>
<comment type="subcellular location">
    <subcellularLocation>
        <location evidence="1">Cell membrane</location>
        <topology evidence="1">Multi-pass membrane protein</topology>
    </subcellularLocation>
</comment>
<accession>A0A1D2QPG5</accession>
<proteinExistence type="predicted"/>
<feature type="modified residue" description="Phosphohistidine" evidence="10">
    <location>
        <position position="302"/>
    </location>
</feature>
<evidence type="ECO:0000256" key="5">
    <source>
        <dbReference type="ARBA" id="ARBA00022741"/>
    </source>
</evidence>
<keyword evidence="5" id="KW-0547">Nucleotide-binding</keyword>
<keyword evidence="3 11" id="KW-0597">Phosphoprotein</keyword>
<dbReference type="InterPro" id="IPR036641">
    <property type="entry name" value="HPT_dom_sf"/>
</dbReference>
<gene>
    <name evidence="15" type="ORF">AB835_08770</name>
</gene>
<evidence type="ECO:0000256" key="1">
    <source>
        <dbReference type="ARBA" id="ARBA00004651"/>
    </source>
</evidence>
<dbReference type="PANTHER" id="PTHR45339">
    <property type="entry name" value="HYBRID SIGNAL TRANSDUCTION HISTIDINE KINASE J"/>
    <property type="match status" value="1"/>
</dbReference>
<evidence type="ECO:0000256" key="9">
    <source>
        <dbReference type="ARBA" id="ARBA00023136"/>
    </source>
</evidence>
<keyword evidence="8" id="KW-0902">Two-component regulatory system</keyword>
<feature type="modified residue" description="4-aspartylphosphate" evidence="11">
    <location>
        <position position="142"/>
    </location>
</feature>
<evidence type="ECO:0000256" key="4">
    <source>
        <dbReference type="ARBA" id="ARBA00022692"/>
    </source>
</evidence>